<feature type="compositionally biased region" description="Low complexity" evidence="4">
    <location>
        <begin position="1"/>
        <end position="14"/>
    </location>
</feature>
<dbReference type="GO" id="GO:0030690">
    <property type="term" value="C:Noc1p-Noc2p complex"/>
    <property type="evidence" value="ECO:0007669"/>
    <property type="project" value="TreeGrafter"/>
</dbReference>
<feature type="compositionally biased region" description="Basic residues" evidence="4">
    <location>
        <begin position="21"/>
        <end position="38"/>
    </location>
</feature>
<dbReference type="GO" id="GO:0005654">
    <property type="term" value="C:nucleoplasm"/>
    <property type="evidence" value="ECO:0007669"/>
    <property type="project" value="TreeGrafter"/>
</dbReference>
<feature type="compositionally biased region" description="Basic and acidic residues" evidence="4">
    <location>
        <begin position="39"/>
        <end position="52"/>
    </location>
</feature>
<dbReference type="OrthoDB" id="10266662at2759"/>
<dbReference type="Pfam" id="PF03715">
    <property type="entry name" value="Noc2"/>
    <property type="match status" value="1"/>
</dbReference>
<gene>
    <name evidence="5" type="ORF">BDZ94DRAFT_1259066</name>
</gene>
<dbReference type="Proteomes" id="UP000807353">
    <property type="component" value="Unassembled WGS sequence"/>
</dbReference>
<evidence type="ECO:0000313" key="5">
    <source>
        <dbReference type="EMBL" id="KAF9463315.1"/>
    </source>
</evidence>
<dbReference type="GO" id="GO:0042273">
    <property type="term" value="P:ribosomal large subunit biogenesis"/>
    <property type="evidence" value="ECO:0007669"/>
    <property type="project" value="TreeGrafter"/>
</dbReference>
<dbReference type="GO" id="GO:0005730">
    <property type="term" value="C:nucleolus"/>
    <property type="evidence" value="ECO:0007669"/>
    <property type="project" value="TreeGrafter"/>
</dbReference>
<comment type="subcellular location">
    <subcellularLocation>
        <location evidence="1">Nucleus</location>
    </subcellularLocation>
</comment>
<evidence type="ECO:0000313" key="6">
    <source>
        <dbReference type="Proteomes" id="UP000807353"/>
    </source>
</evidence>
<dbReference type="EMBL" id="MU150263">
    <property type="protein sequence ID" value="KAF9463315.1"/>
    <property type="molecule type" value="Genomic_DNA"/>
</dbReference>
<protein>
    <submittedName>
        <fullName evidence="5">Noc2p family-domain-containing protein</fullName>
    </submittedName>
</protein>
<dbReference type="PANTHER" id="PTHR12687">
    <property type="entry name" value="NUCLEOLAR COMPLEX 2 AND RAD4-RELATED"/>
    <property type="match status" value="1"/>
</dbReference>
<keyword evidence="6" id="KW-1185">Reference proteome</keyword>
<evidence type="ECO:0000256" key="4">
    <source>
        <dbReference type="SAM" id="MobiDB-lite"/>
    </source>
</evidence>
<feature type="compositionally biased region" description="Acidic residues" evidence="4">
    <location>
        <begin position="53"/>
        <end position="63"/>
    </location>
</feature>
<dbReference type="AlphaFoldDB" id="A0A9P6CIH6"/>
<dbReference type="PANTHER" id="PTHR12687:SF4">
    <property type="entry name" value="NUCLEOLAR COMPLEX PROTEIN 2 HOMOLOG"/>
    <property type="match status" value="1"/>
</dbReference>
<name>A0A9P6CIH6_9AGAR</name>
<organism evidence="5 6">
    <name type="scientific">Collybia nuda</name>
    <dbReference type="NCBI Taxonomy" id="64659"/>
    <lineage>
        <taxon>Eukaryota</taxon>
        <taxon>Fungi</taxon>
        <taxon>Dikarya</taxon>
        <taxon>Basidiomycota</taxon>
        <taxon>Agaricomycotina</taxon>
        <taxon>Agaricomycetes</taxon>
        <taxon>Agaricomycetidae</taxon>
        <taxon>Agaricales</taxon>
        <taxon>Tricholomatineae</taxon>
        <taxon>Clitocybaceae</taxon>
        <taxon>Collybia</taxon>
    </lineage>
</organism>
<evidence type="ECO:0000256" key="2">
    <source>
        <dbReference type="ARBA" id="ARBA00005907"/>
    </source>
</evidence>
<dbReference type="InterPro" id="IPR005343">
    <property type="entry name" value="Noc2"/>
</dbReference>
<evidence type="ECO:0000256" key="3">
    <source>
        <dbReference type="ARBA" id="ARBA00023242"/>
    </source>
</evidence>
<evidence type="ECO:0000256" key="1">
    <source>
        <dbReference type="ARBA" id="ARBA00004123"/>
    </source>
</evidence>
<sequence>MGKASKSTKKFASSGQLKKVIQARHKHQQIRKRTQGKRGARDGRDKSKTVEKNEEDEEEDSEDIAVLNKPTKGKKGISVDDLLGGGFMDDTDDDNGDGAQDEDMDADESDGEEEDDFEDDASFASVDDLEEEGEAHLMELSQLAEKDPEFYKYLQENDQELLNFKPQIIADTDSEDEIADGAEDVEMEDEKMPVLTKKHLQNWQKALLEQRSLRALRKLLIAFRSAAHMNEDDQVLAWSIDSSSVYNKLVVTALRYTPVVLEYHAPYKTLANGKFKPPTQTPKLKTLQKLILSYFHNILHILSQLTDKDMLQLAVTESAKLIPYIISSRKAVKLYLKKCLELWSSAQDNIRITAFLAIRKLASATDESILDNVLKGTYLTLIRSSKSTSVHTLPSINLMKNSASEVFCISHATAYQHAFGYIRQLAIHLRNSMKVKTKEAYKQVYNWQYVHCIDFWAIVLARACDSQAQADNGDKESDLKPLIYPLVQVCLGAIKLIPNSRSYPFHLHVIRSLLHLTKHSEIYIPISPYLVPIITSTLSPPTRPKPSTLRPLDLEVHIRAPQQYLKTRIYNEGILEEGTYLLAEWLSSTAVQGSIAFPEIIVPIVVLLRKSLKGARSSTGNASGKDQGLVKVLLERMEESTRWIEQGRKGVSFSPGKLKEVAEWEKELKAKMEESPLSKYVKVQKKSREKRRKLVEKAREGEDEILED</sequence>
<feature type="region of interest" description="Disordered" evidence="4">
    <location>
        <begin position="1"/>
        <end position="120"/>
    </location>
</feature>
<comment type="caution">
    <text evidence="5">The sequence shown here is derived from an EMBL/GenBank/DDBJ whole genome shotgun (WGS) entry which is preliminary data.</text>
</comment>
<proteinExistence type="inferred from homology"/>
<reference evidence="5" key="1">
    <citation type="submission" date="2020-11" db="EMBL/GenBank/DDBJ databases">
        <authorList>
            <consortium name="DOE Joint Genome Institute"/>
            <person name="Ahrendt S."/>
            <person name="Riley R."/>
            <person name="Andreopoulos W."/>
            <person name="Labutti K."/>
            <person name="Pangilinan J."/>
            <person name="Ruiz-Duenas F.J."/>
            <person name="Barrasa J.M."/>
            <person name="Sanchez-Garcia M."/>
            <person name="Camarero S."/>
            <person name="Miyauchi S."/>
            <person name="Serrano A."/>
            <person name="Linde D."/>
            <person name="Babiker R."/>
            <person name="Drula E."/>
            <person name="Ayuso-Fernandez I."/>
            <person name="Pacheco R."/>
            <person name="Padilla G."/>
            <person name="Ferreira P."/>
            <person name="Barriuso J."/>
            <person name="Kellner H."/>
            <person name="Castanera R."/>
            <person name="Alfaro M."/>
            <person name="Ramirez L."/>
            <person name="Pisabarro A.G."/>
            <person name="Kuo A."/>
            <person name="Tritt A."/>
            <person name="Lipzen A."/>
            <person name="He G."/>
            <person name="Yan M."/>
            <person name="Ng V."/>
            <person name="Cullen D."/>
            <person name="Martin F."/>
            <person name="Rosso M.-N."/>
            <person name="Henrissat B."/>
            <person name="Hibbett D."/>
            <person name="Martinez A.T."/>
            <person name="Grigoriev I.V."/>
        </authorList>
    </citation>
    <scope>NUCLEOTIDE SEQUENCE</scope>
    <source>
        <strain evidence="5">CBS 247.69</strain>
    </source>
</reference>
<accession>A0A9P6CIH6</accession>
<keyword evidence="3" id="KW-0539">Nucleus</keyword>
<dbReference type="GO" id="GO:0030691">
    <property type="term" value="C:Noc2p-Noc3p complex"/>
    <property type="evidence" value="ECO:0007669"/>
    <property type="project" value="TreeGrafter"/>
</dbReference>
<feature type="compositionally biased region" description="Acidic residues" evidence="4">
    <location>
        <begin position="89"/>
        <end position="120"/>
    </location>
</feature>
<comment type="similarity">
    <text evidence="2">Belongs to the NOC2 family.</text>
</comment>